<evidence type="ECO:0000256" key="2">
    <source>
        <dbReference type="ARBA" id="ARBA00022729"/>
    </source>
</evidence>
<name>A0ABM1NIM4_NICVS</name>
<dbReference type="PROSITE" id="PS50240">
    <property type="entry name" value="TRYPSIN_DOM"/>
    <property type="match status" value="1"/>
</dbReference>
<dbReference type="Pfam" id="PF00089">
    <property type="entry name" value="Trypsin"/>
    <property type="match status" value="1"/>
</dbReference>
<dbReference type="PROSITE" id="PS00135">
    <property type="entry name" value="TRYPSIN_SER"/>
    <property type="match status" value="1"/>
</dbReference>
<keyword evidence="5" id="KW-1015">Disulfide bond</keyword>
<evidence type="ECO:0000259" key="10">
    <source>
        <dbReference type="PROSITE" id="PS51888"/>
    </source>
</evidence>
<keyword evidence="11" id="KW-1185">Reference proteome</keyword>
<dbReference type="InterPro" id="IPR001314">
    <property type="entry name" value="Peptidase_S1A"/>
</dbReference>
<dbReference type="RefSeq" id="XP_017786674.1">
    <property type="nucleotide sequence ID" value="XM_017931185.1"/>
</dbReference>
<dbReference type="InterPro" id="IPR050127">
    <property type="entry name" value="Serine_Proteases_S1"/>
</dbReference>
<evidence type="ECO:0000256" key="4">
    <source>
        <dbReference type="ARBA" id="ARBA00022825"/>
    </source>
</evidence>
<feature type="signal peptide" evidence="8">
    <location>
        <begin position="1"/>
        <end position="21"/>
    </location>
</feature>
<evidence type="ECO:0000256" key="5">
    <source>
        <dbReference type="ARBA" id="ARBA00023157"/>
    </source>
</evidence>
<gene>
    <name evidence="12" type="primary">LOC108569583</name>
</gene>
<dbReference type="InterPro" id="IPR001254">
    <property type="entry name" value="Trypsin_dom"/>
</dbReference>
<dbReference type="InterPro" id="IPR043504">
    <property type="entry name" value="Peptidase_S1_PA_chymotrypsin"/>
</dbReference>
<dbReference type="SMART" id="SM00020">
    <property type="entry name" value="Tryp_SPc"/>
    <property type="match status" value="1"/>
</dbReference>
<accession>A0ABM1NIM4</accession>
<evidence type="ECO:0000256" key="8">
    <source>
        <dbReference type="SAM" id="SignalP"/>
    </source>
</evidence>
<dbReference type="PROSITE" id="PS51888">
    <property type="entry name" value="CLIP"/>
    <property type="match status" value="1"/>
</dbReference>
<protein>
    <submittedName>
        <fullName evidence="12">Venom serine protease Bi-VSP-like</fullName>
    </submittedName>
</protein>
<evidence type="ECO:0000313" key="12">
    <source>
        <dbReference type="RefSeq" id="XP_017786674.1"/>
    </source>
</evidence>
<evidence type="ECO:0000259" key="9">
    <source>
        <dbReference type="PROSITE" id="PS50240"/>
    </source>
</evidence>
<dbReference type="Gene3D" id="2.40.10.10">
    <property type="entry name" value="Trypsin-like serine proteases"/>
    <property type="match status" value="2"/>
</dbReference>
<evidence type="ECO:0000256" key="1">
    <source>
        <dbReference type="ARBA" id="ARBA00022670"/>
    </source>
</evidence>
<dbReference type="PANTHER" id="PTHR24264:SF54">
    <property type="entry name" value="PEPTIDASE S1 DOMAIN-CONTAINING PROTEIN"/>
    <property type="match status" value="1"/>
</dbReference>
<dbReference type="InterPro" id="IPR038565">
    <property type="entry name" value="CLIP_sf"/>
</dbReference>
<keyword evidence="4 7" id="KW-0720">Serine protease</keyword>
<organism evidence="11 12">
    <name type="scientific">Nicrophorus vespilloides</name>
    <name type="common">Boreal carrion beetle</name>
    <dbReference type="NCBI Taxonomy" id="110193"/>
    <lineage>
        <taxon>Eukaryota</taxon>
        <taxon>Metazoa</taxon>
        <taxon>Ecdysozoa</taxon>
        <taxon>Arthropoda</taxon>
        <taxon>Hexapoda</taxon>
        <taxon>Insecta</taxon>
        <taxon>Pterygota</taxon>
        <taxon>Neoptera</taxon>
        <taxon>Endopterygota</taxon>
        <taxon>Coleoptera</taxon>
        <taxon>Polyphaga</taxon>
        <taxon>Staphyliniformia</taxon>
        <taxon>Silphidae</taxon>
        <taxon>Nicrophorinae</taxon>
        <taxon>Nicrophorus</taxon>
    </lineage>
</organism>
<feature type="chain" id="PRO_5046293575" evidence="8">
    <location>
        <begin position="22"/>
        <end position="351"/>
    </location>
</feature>
<evidence type="ECO:0000256" key="6">
    <source>
        <dbReference type="ARBA" id="ARBA00024195"/>
    </source>
</evidence>
<reference evidence="12" key="1">
    <citation type="submission" date="2025-08" db="UniProtKB">
        <authorList>
            <consortium name="RefSeq"/>
        </authorList>
    </citation>
    <scope>IDENTIFICATION</scope>
    <source>
        <tissue evidence="12">Whole Larva</tissue>
    </source>
</reference>
<dbReference type="InterPro" id="IPR033116">
    <property type="entry name" value="TRYPSIN_SER"/>
</dbReference>
<proteinExistence type="inferred from homology"/>
<dbReference type="SMART" id="SM00680">
    <property type="entry name" value="CLIP"/>
    <property type="match status" value="1"/>
</dbReference>
<keyword evidence="3 7" id="KW-0378">Hydrolase</keyword>
<evidence type="ECO:0000313" key="11">
    <source>
        <dbReference type="Proteomes" id="UP000695000"/>
    </source>
</evidence>
<dbReference type="Gene3D" id="3.30.1640.30">
    <property type="match status" value="1"/>
</dbReference>
<dbReference type="InterPro" id="IPR018114">
    <property type="entry name" value="TRYPSIN_HIS"/>
</dbReference>
<dbReference type="CDD" id="cd00190">
    <property type="entry name" value="Tryp_SPc"/>
    <property type="match status" value="1"/>
</dbReference>
<feature type="domain" description="Clip" evidence="10">
    <location>
        <begin position="27"/>
        <end position="71"/>
    </location>
</feature>
<dbReference type="InterPro" id="IPR022700">
    <property type="entry name" value="CLIP"/>
</dbReference>
<dbReference type="Proteomes" id="UP000695000">
    <property type="component" value="Unplaced"/>
</dbReference>
<evidence type="ECO:0000256" key="3">
    <source>
        <dbReference type="ARBA" id="ARBA00022801"/>
    </source>
</evidence>
<dbReference type="InterPro" id="IPR009003">
    <property type="entry name" value="Peptidase_S1_PA"/>
</dbReference>
<comment type="similarity">
    <text evidence="6">Belongs to the peptidase S1 family. CLIP subfamily.</text>
</comment>
<dbReference type="GeneID" id="108569583"/>
<dbReference type="PANTHER" id="PTHR24264">
    <property type="entry name" value="TRYPSIN-RELATED"/>
    <property type="match status" value="1"/>
</dbReference>
<dbReference type="PRINTS" id="PR00722">
    <property type="entry name" value="CHYMOTRYPSIN"/>
</dbReference>
<keyword evidence="1 7" id="KW-0645">Protease</keyword>
<keyword evidence="2 8" id="KW-0732">Signal</keyword>
<feature type="domain" description="Peptidase S1" evidence="9">
    <location>
        <begin position="105"/>
        <end position="350"/>
    </location>
</feature>
<sequence>MSAVYYFIVILVNNLIHLQNAKDIGDSCTLEDGSNGYCTGIKNCPEALELLKNGSTQKVCKYVNGFPIVCCSETSGQFPGAKSLKYCKEVQTPLDEHVRLRFVRLIGGGKPSKPREIPHMAALGFYSNGEIIWGCGGSLISTKFVLTAAHCLKSQEFGDVKHVRLGDLNLKSNLDDASPQDFLVSKIHKHPDYKIPSKYNDIALIELYGEAKISAYVKPACLNIRKNPRIKYYETSGWGSVSFHGEASDHLMKVYLYEVDNIECNTYFDSNERLYLYGIQESLQVCAGSPGKDTCKGDSGGPLQQVNYNYNNAYDIHGVTSFGKACLLTESPGVYTRVSNYIEWIESIVWP</sequence>
<dbReference type="SUPFAM" id="SSF50494">
    <property type="entry name" value="Trypsin-like serine proteases"/>
    <property type="match status" value="1"/>
</dbReference>
<dbReference type="PROSITE" id="PS00134">
    <property type="entry name" value="TRYPSIN_HIS"/>
    <property type="match status" value="1"/>
</dbReference>
<evidence type="ECO:0000256" key="7">
    <source>
        <dbReference type="RuleBase" id="RU363034"/>
    </source>
</evidence>